<dbReference type="SUPFAM" id="SSF56784">
    <property type="entry name" value="HAD-like"/>
    <property type="match status" value="1"/>
</dbReference>
<dbReference type="InterPro" id="IPR036412">
    <property type="entry name" value="HAD-like_sf"/>
</dbReference>
<dbReference type="AlphaFoldDB" id="A0A160TG20"/>
<evidence type="ECO:0000256" key="1">
    <source>
        <dbReference type="ARBA" id="ARBA00022723"/>
    </source>
</evidence>
<protein>
    <submittedName>
        <fullName evidence="5">Similar to phosphoglycolate phosphatase, clustered with ubiquinone biosynthesis SAM-dependent O-methyltransferase</fullName>
    </submittedName>
</protein>
<dbReference type="NCBIfam" id="TIGR01509">
    <property type="entry name" value="HAD-SF-IA-v3"/>
    <property type="match status" value="1"/>
</dbReference>
<gene>
    <name evidence="5" type="ORF">MGWOODY_Tha575</name>
</gene>
<dbReference type="GO" id="GO:0006281">
    <property type="term" value="P:DNA repair"/>
    <property type="evidence" value="ECO:0007669"/>
    <property type="project" value="TreeGrafter"/>
</dbReference>
<keyword evidence="3" id="KW-0460">Magnesium</keyword>
<accession>A0A160TG20</accession>
<dbReference type="SFLD" id="SFLDS00003">
    <property type="entry name" value="Haloacid_Dehalogenase"/>
    <property type="match status" value="1"/>
</dbReference>
<dbReference type="GO" id="GO:0032259">
    <property type="term" value="P:methylation"/>
    <property type="evidence" value="ECO:0007669"/>
    <property type="project" value="UniProtKB-KW"/>
</dbReference>
<dbReference type="NCBIfam" id="TIGR01549">
    <property type="entry name" value="HAD-SF-IA-v1"/>
    <property type="match status" value="1"/>
</dbReference>
<dbReference type="GO" id="GO:0008967">
    <property type="term" value="F:phosphoglycolate phosphatase activity"/>
    <property type="evidence" value="ECO:0007669"/>
    <property type="project" value="TreeGrafter"/>
</dbReference>
<dbReference type="InterPro" id="IPR041492">
    <property type="entry name" value="HAD_2"/>
</dbReference>
<name>A0A160TG20_9ZZZZ</name>
<keyword evidence="4" id="KW-0119">Carbohydrate metabolism</keyword>
<dbReference type="PANTHER" id="PTHR43434">
    <property type="entry name" value="PHOSPHOGLYCOLATE PHOSPHATASE"/>
    <property type="match status" value="1"/>
</dbReference>
<organism evidence="5">
    <name type="scientific">hydrothermal vent metagenome</name>
    <dbReference type="NCBI Taxonomy" id="652676"/>
    <lineage>
        <taxon>unclassified sequences</taxon>
        <taxon>metagenomes</taxon>
        <taxon>ecological metagenomes</taxon>
    </lineage>
</organism>
<evidence type="ECO:0000256" key="4">
    <source>
        <dbReference type="ARBA" id="ARBA00023277"/>
    </source>
</evidence>
<keyword evidence="5" id="KW-0830">Ubiquinone</keyword>
<dbReference type="SFLD" id="SFLDG01129">
    <property type="entry name" value="C1.5:_HAD__Beta-PGM__Phosphata"/>
    <property type="match status" value="1"/>
</dbReference>
<evidence type="ECO:0000313" key="5">
    <source>
        <dbReference type="EMBL" id="CUS42234.1"/>
    </source>
</evidence>
<dbReference type="InterPro" id="IPR023214">
    <property type="entry name" value="HAD_sf"/>
</dbReference>
<dbReference type="PANTHER" id="PTHR43434:SF23">
    <property type="entry name" value="PHOSPHOGLYCOLATE PHOSPHATASE"/>
    <property type="match status" value="1"/>
</dbReference>
<keyword evidence="5" id="KW-0489">Methyltransferase</keyword>
<dbReference type="Gene3D" id="3.40.50.1000">
    <property type="entry name" value="HAD superfamily/HAD-like"/>
    <property type="match status" value="1"/>
</dbReference>
<dbReference type="InterPro" id="IPR023198">
    <property type="entry name" value="PGP-like_dom2"/>
</dbReference>
<keyword evidence="5" id="KW-0808">Transferase</keyword>
<dbReference type="Gene3D" id="1.10.150.240">
    <property type="entry name" value="Putative phosphatase, domain 2"/>
    <property type="match status" value="1"/>
</dbReference>
<keyword evidence="2" id="KW-0378">Hydrolase</keyword>
<evidence type="ECO:0000256" key="2">
    <source>
        <dbReference type="ARBA" id="ARBA00022801"/>
    </source>
</evidence>
<keyword evidence="1" id="KW-0479">Metal-binding</keyword>
<dbReference type="InterPro" id="IPR050155">
    <property type="entry name" value="HAD-like_hydrolase_sf"/>
</dbReference>
<dbReference type="InterPro" id="IPR006439">
    <property type="entry name" value="HAD-SF_hydro_IA"/>
</dbReference>
<dbReference type="GO" id="GO:0005829">
    <property type="term" value="C:cytosol"/>
    <property type="evidence" value="ECO:0007669"/>
    <property type="project" value="TreeGrafter"/>
</dbReference>
<evidence type="ECO:0000256" key="3">
    <source>
        <dbReference type="ARBA" id="ARBA00022842"/>
    </source>
</evidence>
<dbReference type="GO" id="GO:0046872">
    <property type="term" value="F:metal ion binding"/>
    <property type="evidence" value="ECO:0007669"/>
    <property type="project" value="UniProtKB-KW"/>
</dbReference>
<reference evidence="5" key="1">
    <citation type="submission" date="2015-10" db="EMBL/GenBank/DDBJ databases">
        <authorList>
            <person name="Gilbert D.G."/>
        </authorList>
    </citation>
    <scope>NUCLEOTIDE SEQUENCE</scope>
</reference>
<sequence length="222" mass="24041">MKLTPPKAILFDLDGTLVDTAPDFYGVVNSLRADEGLPALDHERIREQVSNGGIALACLTFEITADHNDIQAYRMRVLDHYSTCIGSLSGYFPGFDETIKGIEAAGIRWGIATNKPRAYTDPLLANLGIHCDSVICPEDVSQSKPAPDALLLGAQQLNVNASECWYVGDHLRDMEAAKAAGMLAIAARFGYLEASDNGSLWPADLWIEQPTDLLTLIAAHQA</sequence>
<dbReference type="SFLD" id="SFLDG01135">
    <property type="entry name" value="C1.5.6:_HAD__Beta-PGM__Phospha"/>
    <property type="match status" value="1"/>
</dbReference>
<proteinExistence type="predicted"/>
<dbReference type="GO" id="GO:0008168">
    <property type="term" value="F:methyltransferase activity"/>
    <property type="evidence" value="ECO:0007669"/>
    <property type="project" value="UniProtKB-KW"/>
</dbReference>
<dbReference type="Pfam" id="PF13419">
    <property type="entry name" value="HAD_2"/>
    <property type="match status" value="1"/>
</dbReference>
<dbReference type="EMBL" id="CZQC01000064">
    <property type="protein sequence ID" value="CUS42234.1"/>
    <property type="molecule type" value="Genomic_DNA"/>
</dbReference>